<dbReference type="InterPro" id="IPR051625">
    <property type="entry name" value="Signaling_Regulatory_Domain"/>
</dbReference>
<dbReference type="PROSITE" id="PS50012">
    <property type="entry name" value="RCC1_3"/>
    <property type="match status" value="2"/>
</dbReference>
<feature type="non-terminal residue" evidence="3">
    <location>
        <position position="207"/>
    </location>
</feature>
<dbReference type="PRINTS" id="PR00633">
    <property type="entry name" value="RCCNDNSATION"/>
</dbReference>
<gene>
    <name evidence="3" type="ORF">IRJ41_015421</name>
</gene>
<evidence type="ECO:0000313" key="4">
    <source>
        <dbReference type="Proteomes" id="UP001059041"/>
    </source>
</evidence>
<comment type="caution">
    <text evidence="3">The sequence shown here is derived from an EMBL/GenBank/DDBJ whole genome shotgun (WGS) entry which is preliminary data.</text>
</comment>
<dbReference type="PANTHER" id="PTHR22872:SF9">
    <property type="entry name" value="X-LINKED RETINITIS PIGMENTOSA GTPASE REGULATOR"/>
    <property type="match status" value="1"/>
</dbReference>
<protein>
    <submittedName>
        <fullName evidence="3">Retinitis pigmentosa GTPase regulator protein 1</fullName>
    </submittedName>
</protein>
<dbReference type="Pfam" id="PF00415">
    <property type="entry name" value="RCC1"/>
    <property type="match status" value="2"/>
</dbReference>
<dbReference type="Gene3D" id="2.130.10.30">
    <property type="entry name" value="Regulator of chromosome condensation 1/beta-lactamase-inhibitor protein II"/>
    <property type="match status" value="1"/>
</dbReference>
<dbReference type="PANTHER" id="PTHR22872">
    <property type="entry name" value="BTK-BINDING PROTEIN-RELATED"/>
    <property type="match status" value="1"/>
</dbReference>
<keyword evidence="4" id="KW-1185">Reference proteome</keyword>
<dbReference type="EMBL" id="JAFHDT010000006">
    <property type="protein sequence ID" value="KAI7808848.1"/>
    <property type="molecule type" value="Genomic_DNA"/>
</dbReference>
<proteinExistence type="predicted"/>
<name>A0A9W7WV86_TRIRA</name>
<dbReference type="InterPro" id="IPR000408">
    <property type="entry name" value="Reg_chr_condens"/>
</dbReference>
<dbReference type="InterPro" id="IPR009091">
    <property type="entry name" value="RCC1/BLIP-II"/>
</dbReference>
<dbReference type="AlphaFoldDB" id="A0A9W7WV86"/>
<evidence type="ECO:0000256" key="2">
    <source>
        <dbReference type="PROSITE-ProRule" id="PRU00235"/>
    </source>
</evidence>
<organism evidence="3 4">
    <name type="scientific">Triplophysa rosa</name>
    <name type="common">Cave loach</name>
    <dbReference type="NCBI Taxonomy" id="992332"/>
    <lineage>
        <taxon>Eukaryota</taxon>
        <taxon>Metazoa</taxon>
        <taxon>Chordata</taxon>
        <taxon>Craniata</taxon>
        <taxon>Vertebrata</taxon>
        <taxon>Euteleostomi</taxon>
        <taxon>Actinopterygii</taxon>
        <taxon>Neopterygii</taxon>
        <taxon>Teleostei</taxon>
        <taxon>Ostariophysi</taxon>
        <taxon>Cypriniformes</taxon>
        <taxon>Nemacheilidae</taxon>
        <taxon>Triplophysa</taxon>
    </lineage>
</organism>
<feature type="repeat" description="RCC1" evidence="2">
    <location>
        <begin position="27"/>
        <end position="78"/>
    </location>
</feature>
<dbReference type="SUPFAM" id="SSF50985">
    <property type="entry name" value="RCC1/BLIP-II"/>
    <property type="match status" value="1"/>
</dbReference>
<feature type="repeat" description="RCC1" evidence="2">
    <location>
        <begin position="123"/>
        <end position="172"/>
    </location>
</feature>
<evidence type="ECO:0000313" key="3">
    <source>
        <dbReference type="EMBL" id="KAI7808848.1"/>
    </source>
</evidence>
<sequence length="207" mass="22848">CRLWLKYDIPVHISCGQSHSSFVTEEGRLFAFGHNNKGQLGLKTKGPVTKPTCVKVLKAERIQFVACGTDHTFVSNSQWEIFAAGGNSDGQLGLGHCNDSITFQRLHPFCDYAPIKMLSAEDGRLFLWGDNSVGQLVLGNESHVLLPKELKLGQPLRWVSCGYRLTALVTDNGDVFTFGESADGRLVIILLVSLVWGMRVMSYCLKS</sequence>
<reference evidence="3" key="1">
    <citation type="submission" date="2021-02" db="EMBL/GenBank/DDBJ databases">
        <title>Comparative genomics reveals that relaxation of natural selection precedes convergent phenotypic evolution of cavefish.</title>
        <authorList>
            <person name="Peng Z."/>
        </authorList>
    </citation>
    <scope>NUCLEOTIDE SEQUENCE</scope>
    <source>
        <tissue evidence="3">Muscle</tissue>
    </source>
</reference>
<dbReference type="Proteomes" id="UP001059041">
    <property type="component" value="Linkage Group LG6"/>
</dbReference>
<accession>A0A9W7WV86</accession>
<evidence type="ECO:0000256" key="1">
    <source>
        <dbReference type="ARBA" id="ARBA00022737"/>
    </source>
</evidence>
<keyword evidence="1" id="KW-0677">Repeat</keyword>